<dbReference type="AlphaFoldDB" id="A0A5N5E725"/>
<keyword evidence="1" id="KW-0547">Nucleotide-binding</keyword>
<dbReference type="SUPFAM" id="SSF52540">
    <property type="entry name" value="P-loop containing nucleoside triphosphate hydrolases"/>
    <property type="match status" value="1"/>
</dbReference>
<dbReference type="GO" id="GO:0016787">
    <property type="term" value="F:hydrolase activity"/>
    <property type="evidence" value="ECO:0007669"/>
    <property type="project" value="UniProtKB-KW"/>
</dbReference>
<comment type="caution">
    <text evidence="7">The sequence shown here is derived from an EMBL/GenBank/DDBJ whole genome shotgun (WGS) entry which is preliminary data.</text>
</comment>
<dbReference type="InterPro" id="IPR014016">
    <property type="entry name" value="UvrD-like_ATP-bd"/>
</dbReference>
<dbReference type="GO" id="GO:0003678">
    <property type="term" value="F:DNA helicase activity"/>
    <property type="evidence" value="ECO:0007669"/>
    <property type="project" value="InterPro"/>
</dbReference>
<dbReference type="PANTHER" id="PTHR11070">
    <property type="entry name" value="UVRD / RECB / PCRA DNA HELICASE FAMILY MEMBER"/>
    <property type="match status" value="1"/>
</dbReference>
<evidence type="ECO:0000259" key="6">
    <source>
        <dbReference type="Pfam" id="PF13538"/>
    </source>
</evidence>
<keyword evidence="3" id="KW-0347">Helicase</keyword>
<keyword evidence="4" id="KW-0067">ATP-binding</keyword>
<evidence type="ECO:0000256" key="1">
    <source>
        <dbReference type="ARBA" id="ARBA00022741"/>
    </source>
</evidence>
<dbReference type="InterPro" id="IPR000212">
    <property type="entry name" value="DNA_helicase_UvrD/REP"/>
</dbReference>
<evidence type="ECO:0000256" key="3">
    <source>
        <dbReference type="ARBA" id="ARBA00022806"/>
    </source>
</evidence>
<gene>
    <name evidence="7" type="ORF">BS297_06035</name>
</gene>
<dbReference type="GO" id="GO:0003677">
    <property type="term" value="F:DNA binding"/>
    <property type="evidence" value="ECO:0007669"/>
    <property type="project" value="InterPro"/>
</dbReference>
<dbReference type="Pfam" id="PF13538">
    <property type="entry name" value="UvrD_C_2"/>
    <property type="match status" value="1"/>
</dbReference>
<dbReference type="GO" id="GO:0005524">
    <property type="term" value="F:ATP binding"/>
    <property type="evidence" value="ECO:0007669"/>
    <property type="project" value="UniProtKB-KW"/>
</dbReference>
<dbReference type="InterPro" id="IPR027785">
    <property type="entry name" value="UvrD-like_helicase_C"/>
</dbReference>
<dbReference type="InterPro" id="IPR027417">
    <property type="entry name" value="P-loop_NTPase"/>
</dbReference>
<evidence type="ECO:0000313" key="8">
    <source>
        <dbReference type="Proteomes" id="UP000325576"/>
    </source>
</evidence>
<name>A0A5N5E725_RHOER</name>
<organism evidence="7 8">
    <name type="scientific">Rhodococcus erythropolis</name>
    <name type="common">Arthrobacter picolinophilus</name>
    <dbReference type="NCBI Taxonomy" id="1833"/>
    <lineage>
        <taxon>Bacteria</taxon>
        <taxon>Bacillati</taxon>
        <taxon>Actinomycetota</taxon>
        <taxon>Actinomycetes</taxon>
        <taxon>Mycobacteriales</taxon>
        <taxon>Nocardiaceae</taxon>
        <taxon>Rhodococcus</taxon>
        <taxon>Rhodococcus erythropolis group</taxon>
    </lineage>
</organism>
<evidence type="ECO:0000313" key="7">
    <source>
        <dbReference type="EMBL" id="KAB2586279.1"/>
    </source>
</evidence>
<feature type="domain" description="UvrD-like helicase ATP-binding" evidence="5">
    <location>
        <begin position="10"/>
        <end position="97"/>
    </location>
</feature>
<dbReference type="Gene3D" id="3.40.50.300">
    <property type="entry name" value="P-loop containing nucleotide triphosphate hydrolases"/>
    <property type="match status" value="2"/>
</dbReference>
<dbReference type="Proteomes" id="UP000325576">
    <property type="component" value="Unassembled WGS sequence"/>
</dbReference>
<evidence type="ECO:0000256" key="2">
    <source>
        <dbReference type="ARBA" id="ARBA00022801"/>
    </source>
</evidence>
<accession>A0A5N5E725</accession>
<sequence length="607" mass="67345">MSGPGCAMELNAAQREVSDAPIGERLLVVAGAGQGKTEVVASRIGRLVAEEELSASTEILVLSFSRAAVQAVKLRLDARDIARANVRTFDSLAGRLLLDADIEPVGSFEARIRQATKLLVEGDDVPYEIETLRHVVMDEVQDLVGDRADFVLALLRKLDRDVGITALGDPLQGIYDFQLEDSKTKTPSSAVFEALRDEFGLKQVGLGDNYRARGLDPKQVIELGEVLREVADADEGRAVLDEFEQNLIDRGDIEEWASSVQQEGSRTAILCNTNAEVFRVSRYLRDAGVGHVVRRTAQEFGAARWVAQALGSLVGHRIPRSEIEEALAQFCSPEVAEDRWYLLKSAEGDSRNHNQLNLSRLRTLIRSGAIPLTLTEPDTADVIVSTVHKAKGLEFERVFVVEPNFSRKDEDPWVVMRGRYVALSRARDDLFLCRIPKTWASFKSEFWMRDRLMEKVSSKKSKYKRTRSVEFRYSDTDVDAPVSAGQVSAATIQSNLRDDKLLGQRLEATLDLDVSTSELPMYLLTTEDGHTIGRTSETFNEEFKKAFNLKGGSWPVSVTGLSVVSVETVAGDPAKSEKMDVSFAGFWLAPRVFGLAQPDWSNMEEIE</sequence>
<dbReference type="Pfam" id="PF00580">
    <property type="entry name" value="UvrD-helicase"/>
    <property type="match status" value="1"/>
</dbReference>
<reference evidence="7 8" key="1">
    <citation type="journal article" date="2017" name="Poromechanics V (2013)">
        <title>Genomic Characterization of the Arsenic-Tolerant Actinobacterium, &lt;i&gt;Rhodococcus erythropolis&lt;/i&gt; S43.</title>
        <authorList>
            <person name="Retamal-Morales G."/>
            <person name="Mehnert M."/>
            <person name="Schwabe R."/>
            <person name="Tischler D."/>
            <person name="Schloemann M."/>
            <person name="Levican G.J."/>
        </authorList>
    </citation>
    <scope>NUCLEOTIDE SEQUENCE [LARGE SCALE GENOMIC DNA]</scope>
    <source>
        <strain evidence="7 8">S43</strain>
    </source>
</reference>
<evidence type="ECO:0000259" key="5">
    <source>
        <dbReference type="Pfam" id="PF00580"/>
    </source>
</evidence>
<feature type="domain" description="UvrD-like helicase C-terminal" evidence="6">
    <location>
        <begin position="382"/>
        <end position="432"/>
    </location>
</feature>
<protein>
    <submittedName>
        <fullName evidence="7">Uncharacterized protein</fullName>
    </submittedName>
</protein>
<keyword evidence="2" id="KW-0378">Hydrolase</keyword>
<evidence type="ECO:0000256" key="4">
    <source>
        <dbReference type="ARBA" id="ARBA00022840"/>
    </source>
</evidence>
<dbReference type="EMBL" id="MRBO01000222">
    <property type="protein sequence ID" value="KAB2586279.1"/>
    <property type="molecule type" value="Genomic_DNA"/>
</dbReference>
<proteinExistence type="predicted"/>